<dbReference type="Gene3D" id="3.40.50.2020">
    <property type="match status" value="1"/>
</dbReference>
<dbReference type="PANTHER" id="PTHR47505:SF1">
    <property type="entry name" value="DNA UTILIZATION PROTEIN YHGH"/>
    <property type="match status" value="1"/>
</dbReference>
<dbReference type="EMBL" id="JAOQIO010000036">
    <property type="protein sequence ID" value="MCU6792950.1"/>
    <property type="molecule type" value="Genomic_DNA"/>
</dbReference>
<evidence type="ECO:0000256" key="1">
    <source>
        <dbReference type="ARBA" id="ARBA00008007"/>
    </source>
</evidence>
<accession>A0ABT2UE88</accession>
<feature type="compositionally biased region" description="Polar residues" evidence="2">
    <location>
        <begin position="18"/>
        <end position="39"/>
    </location>
</feature>
<proteinExistence type="inferred from homology"/>
<dbReference type="PANTHER" id="PTHR47505">
    <property type="entry name" value="DNA UTILIZATION PROTEIN YHGH"/>
    <property type="match status" value="1"/>
</dbReference>
<name>A0ABT2UE88_9BACL</name>
<dbReference type="InterPro" id="IPR000836">
    <property type="entry name" value="PRTase_dom"/>
</dbReference>
<dbReference type="SUPFAM" id="SSF53271">
    <property type="entry name" value="PRTase-like"/>
    <property type="match status" value="1"/>
</dbReference>
<dbReference type="CDD" id="cd06223">
    <property type="entry name" value="PRTases_typeI"/>
    <property type="match status" value="1"/>
</dbReference>
<dbReference type="InterPro" id="IPR051910">
    <property type="entry name" value="ComF/GntX_DNA_util-trans"/>
</dbReference>
<feature type="region of interest" description="Disordered" evidence="2">
    <location>
        <begin position="1"/>
        <end position="39"/>
    </location>
</feature>
<protein>
    <submittedName>
        <fullName evidence="3">ComF family protein</fullName>
    </submittedName>
</protein>
<evidence type="ECO:0000256" key="2">
    <source>
        <dbReference type="SAM" id="MobiDB-lite"/>
    </source>
</evidence>
<sequence>MNTPGGRLTEQHEGRHGGNQTQESPNNPRNQDSASVNSTGARISQWLSDRLKQAERLLSPSRYSCIACSGSYTKRGELPLCHTCSASIPWILHVECECCGRPEICGDCSRRRETYFVQNRSAVSYNPLMKEWLGIFKYRGREKLRALLGKMLLHAYHMHHRQTDPQSAAGSYVELLTYVPLSERRLAERGFNQAQQLTEELGRLTGIPVIGLLERVRHTDKQSFKTRGDRLADLQGVFALNPAARSSLQMMTARKAVRLYVIDDVYTTGSTLSECAKVITMELDIAVYGISWAR</sequence>
<evidence type="ECO:0000313" key="4">
    <source>
        <dbReference type="Proteomes" id="UP001652445"/>
    </source>
</evidence>
<reference evidence="3 4" key="1">
    <citation type="submission" date="2022-09" db="EMBL/GenBank/DDBJ databases">
        <authorList>
            <person name="Han X.L."/>
            <person name="Wang Q."/>
            <person name="Lu T."/>
        </authorList>
    </citation>
    <scope>NUCLEOTIDE SEQUENCE [LARGE SCALE GENOMIC DNA]</scope>
    <source>
        <strain evidence="3 4">WQ 127069</strain>
    </source>
</reference>
<dbReference type="RefSeq" id="WP_262684295.1">
    <property type="nucleotide sequence ID" value="NZ_JAOQIO010000036.1"/>
</dbReference>
<dbReference type="InterPro" id="IPR029057">
    <property type="entry name" value="PRTase-like"/>
</dbReference>
<dbReference type="Proteomes" id="UP001652445">
    <property type="component" value="Unassembled WGS sequence"/>
</dbReference>
<gene>
    <name evidence="3" type="ORF">OB236_12560</name>
</gene>
<evidence type="ECO:0000313" key="3">
    <source>
        <dbReference type="EMBL" id="MCU6792950.1"/>
    </source>
</evidence>
<keyword evidence="4" id="KW-1185">Reference proteome</keyword>
<organism evidence="3 4">
    <name type="scientific">Paenibacillus baimaensis</name>
    <dbReference type="NCBI Taxonomy" id="2982185"/>
    <lineage>
        <taxon>Bacteria</taxon>
        <taxon>Bacillati</taxon>
        <taxon>Bacillota</taxon>
        <taxon>Bacilli</taxon>
        <taxon>Bacillales</taxon>
        <taxon>Paenibacillaceae</taxon>
        <taxon>Paenibacillus</taxon>
    </lineage>
</organism>
<comment type="similarity">
    <text evidence="1">Belongs to the ComF/GntX family.</text>
</comment>
<comment type="caution">
    <text evidence="3">The sequence shown here is derived from an EMBL/GenBank/DDBJ whole genome shotgun (WGS) entry which is preliminary data.</text>
</comment>